<dbReference type="EMBL" id="JAKZEL010000024">
    <property type="protein sequence ID" value="KAI4531156.1"/>
    <property type="molecule type" value="Genomic_DNA"/>
</dbReference>
<comment type="caution">
    <text evidence="1">The sequence shown here is derived from an EMBL/GenBank/DDBJ whole genome shotgun (WGS) entry which is preliminary data.</text>
</comment>
<dbReference type="AlphaFoldDB" id="A0AAD4TQ31"/>
<protein>
    <submittedName>
        <fullName evidence="1">Uncharacterized protein</fullName>
    </submittedName>
</protein>
<keyword evidence="2" id="KW-1185">Reference proteome</keyword>
<proteinExistence type="predicted"/>
<evidence type="ECO:0000313" key="2">
    <source>
        <dbReference type="Proteomes" id="UP001214576"/>
    </source>
</evidence>
<accession>A0AAD4TQ31</accession>
<name>A0AAD4TQ31_OVIAM</name>
<sequence>MFPGVSSSMSLKAYHFWSRRDQKALGSRVQCWTESLGTWGLASEDSEAPPDTGIPTQDCPPGGVLHQGSHPCAKTVPEGLVLLLTQPGPTGGPTDFGSLWFTAQFCYFRSYMVMYELLSLRGKKSHLVATGLQSREEGAGLHIMRYAFDCAFDSCLYWWSTMGCKEWLPAHDGGMFDPLTGRADFSAETSTSLGDHVEKASVLTGELWQVLCVELSCLLLLKFWGMMKPGVPPNPESL</sequence>
<gene>
    <name evidence="1" type="ORF">MG293_019014</name>
</gene>
<evidence type="ECO:0000313" key="1">
    <source>
        <dbReference type="EMBL" id="KAI4531156.1"/>
    </source>
</evidence>
<organism evidence="1 2">
    <name type="scientific">Ovis ammon polii</name>
    <dbReference type="NCBI Taxonomy" id="230172"/>
    <lineage>
        <taxon>Eukaryota</taxon>
        <taxon>Metazoa</taxon>
        <taxon>Chordata</taxon>
        <taxon>Craniata</taxon>
        <taxon>Vertebrata</taxon>
        <taxon>Euteleostomi</taxon>
        <taxon>Mammalia</taxon>
        <taxon>Eutheria</taxon>
        <taxon>Laurasiatheria</taxon>
        <taxon>Artiodactyla</taxon>
        <taxon>Ruminantia</taxon>
        <taxon>Pecora</taxon>
        <taxon>Bovidae</taxon>
        <taxon>Caprinae</taxon>
        <taxon>Ovis</taxon>
    </lineage>
</organism>
<dbReference type="Proteomes" id="UP001214576">
    <property type="component" value="Unassembled WGS sequence"/>
</dbReference>
<reference evidence="1" key="1">
    <citation type="submission" date="2022-03" db="EMBL/GenBank/DDBJ databases">
        <title>Genomic analyses of argali, domestic sheep and their hybrids provide insights into chromosomal evolution, heterosis and genetic basis of agronomic traits.</title>
        <authorList>
            <person name="Li M."/>
        </authorList>
    </citation>
    <scope>NUCLEOTIDE SEQUENCE</scope>
    <source>
        <strain evidence="1">CAU-MHL-2022a</strain>
        <tissue evidence="1">Skin</tissue>
    </source>
</reference>